<evidence type="ECO:0000313" key="9">
    <source>
        <dbReference type="Proteomes" id="UP000594261"/>
    </source>
</evidence>
<dbReference type="Gene3D" id="3.40.50.300">
    <property type="entry name" value="P-loop containing nucleotide triphosphate hydrolases"/>
    <property type="match status" value="1"/>
</dbReference>
<keyword evidence="2" id="KW-0547">Nucleotide-binding</keyword>
<evidence type="ECO:0000259" key="7">
    <source>
        <dbReference type="Pfam" id="PF23598"/>
    </source>
</evidence>
<dbReference type="CDD" id="cd14798">
    <property type="entry name" value="RX-CC_like"/>
    <property type="match status" value="1"/>
</dbReference>
<evidence type="ECO:0000259" key="4">
    <source>
        <dbReference type="Pfam" id="PF00931"/>
    </source>
</evidence>
<dbReference type="InterPro" id="IPR036388">
    <property type="entry name" value="WH-like_DNA-bd_sf"/>
</dbReference>
<protein>
    <submittedName>
        <fullName evidence="8">Uncharacterized protein</fullName>
    </submittedName>
</protein>
<evidence type="ECO:0000259" key="6">
    <source>
        <dbReference type="Pfam" id="PF23559"/>
    </source>
</evidence>
<dbReference type="InterPro" id="IPR041118">
    <property type="entry name" value="Rx_N"/>
</dbReference>
<sequence>MAEAVVSGVVTRIGDLLVQEGKFLSGVSNQVELLQSELNLMQGLLKDADARQDESETVRRWVAEIRDLAYNADDIIATYALTVGSREGGGVQKVLKRCSCIFDEGITVHQVGSKIEDIMTKISSLKTSFRDYGIRESMIRGGGSSSFNERKREERQTFSHLDHDVVGFDDDLNKLVEFLLKEGEGKRVASICGMGGLGKTTLAKMVYNHPEVKKHFEFRTWSYISQQCQRRRVWEEILIKLLSPTKEKRDEIQKLTDAEIVEKLREVQLQKKCLVIIDDIWDIETWNSLRDAFPLKNIGSKILLTSRNKQVSLHVDTKGFLYELQTLSKERSWELLEKIAISRIKDSVTNTNKPDIEKIGKEMIEYCGGLPLAITVLGGLLATKQTLDEWEDVLKHIKSYIFKEDDLRVNKVLSLSYNDLPCHLKPCFLYLGHFPEDFEILAEELIQMWMGEGFILQISHEEDSEDTMEYEGEQYLWELMQRCMVQVGEISKLGRIETCRIHDLMRDFCISKAQQENFLQITKKNIHSMEGSQRRIGKIRRLAITLESNDNFLTRIKFSEYPYLRSLLYFVPPKEFYFKKSKLLRVLNMKNYKGTNLPKDIGRFIHLRFLSLENSYIYKMPSCLGNLRCLQTLDLRSCYGPIIVRVPNVFKEMGQLRHLYLPYRYRVSEKLELGNLCYLRTLLNVGPQTIKMPTSFQFNYLRILGFKYQFYRPLLGVKTGTGEVPHVVQILVPSCPRIYQLSVQYGIKKLPKTHQFTPNLAELNLEYNCLEIDPMPTLEKLPNLKILRLLGSCRSFLKKDMVCSERGFPLLRYLFLSSLSLEEWRVEEGAMPSLSHLTINFCIRLKTMPDGLRFVTTLRQLKITNMYKSFKDKLDEGGLDFDKVKHVPSLVFQNCDGEWASNSDYRDNIMHNFP</sequence>
<accession>A0A7N2MZU7</accession>
<dbReference type="SUPFAM" id="SSF52540">
    <property type="entry name" value="P-loop containing nucleoside triphosphate hydrolases"/>
    <property type="match status" value="1"/>
</dbReference>
<keyword evidence="1" id="KW-0677">Repeat</keyword>
<dbReference type="InterPro" id="IPR044974">
    <property type="entry name" value="Disease_R_plants"/>
</dbReference>
<dbReference type="SUPFAM" id="SSF52058">
    <property type="entry name" value="L domain-like"/>
    <property type="match status" value="1"/>
</dbReference>
<dbReference type="FunFam" id="1.10.8.430:FF:000003">
    <property type="entry name" value="Probable disease resistance protein At5g66910"/>
    <property type="match status" value="1"/>
</dbReference>
<feature type="domain" description="NB-ARC" evidence="4">
    <location>
        <begin position="169"/>
        <end position="342"/>
    </location>
</feature>
<dbReference type="InParanoid" id="A0A7N2MZU7"/>
<dbReference type="Gene3D" id="1.10.10.10">
    <property type="entry name" value="Winged helix-like DNA-binding domain superfamily/Winged helix DNA-binding domain"/>
    <property type="match status" value="1"/>
</dbReference>
<dbReference type="PRINTS" id="PR00364">
    <property type="entry name" value="DISEASERSIST"/>
</dbReference>
<dbReference type="InterPro" id="IPR038005">
    <property type="entry name" value="RX-like_CC"/>
</dbReference>
<dbReference type="InterPro" id="IPR042197">
    <property type="entry name" value="Apaf_helical"/>
</dbReference>
<proteinExistence type="predicted"/>
<dbReference type="Gene3D" id="3.80.10.10">
    <property type="entry name" value="Ribonuclease Inhibitor"/>
    <property type="match status" value="1"/>
</dbReference>
<dbReference type="FunFam" id="1.10.10.10:FF:000322">
    <property type="entry name" value="Probable disease resistance protein At1g63360"/>
    <property type="match status" value="1"/>
</dbReference>
<dbReference type="EMBL" id="LRBV02000011">
    <property type="status" value="NOT_ANNOTATED_CDS"/>
    <property type="molecule type" value="Genomic_DNA"/>
</dbReference>
<dbReference type="PANTHER" id="PTHR23155">
    <property type="entry name" value="DISEASE RESISTANCE PROTEIN RP"/>
    <property type="match status" value="1"/>
</dbReference>
<feature type="domain" description="Disease resistance N-terminal" evidence="5">
    <location>
        <begin position="5"/>
        <end position="87"/>
    </location>
</feature>
<evidence type="ECO:0000256" key="1">
    <source>
        <dbReference type="ARBA" id="ARBA00022737"/>
    </source>
</evidence>
<dbReference type="InterPro" id="IPR002182">
    <property type="entry name" value="NB-ARC"/>
</dbReference>
<dbReference type="PANTHER" id="PTHR23155:SF1185">
    <property type="entry name" value="DISEASE RESISTANCE RPP8-LIKE PROTEIN 3-RELATED"/>
    <property type="match status" value="1"/>
</dbReference>
<dbReference type="GO" id="GO:0098542">
    <property type="term" value="P:defense response to other organism"/>
    <property type="evidence" value="ECO:0007669"/>
    <property type="project" value="TreeGrafter"/>
</dbReference>
<dbReference type="Pfam" id="PF23559">
    <property type="entry name" value="WHD_DRP"/>
    <property type="match status" value="1"/>
</dbReference>
<keyword evidence="9" id="KW-1185">Reference proteome</keyword>
<dbReference type="FunCoup" id="A0A7N2MZU7">
    <property type="interactions" value="19"/>
</dbReference>
<evidence type="ECO:0000256" key="2">
    <source>
        <dbReference type="ARBA" id="ARBA00022741"/>
    </source>
</evidence>
<dbReference type="AlphaFoldDB" id="A0A7N2MZU7"/>
<dbReference type="Pfam" id="PF18052">
    <property type="entry name" value="Rx_N"/>
    <property type="match status" value="1"/>
</dbReference>
<dbReference type="InterPro" id="IPR058922">
    <property type="entry name" value="WHD_DRP"/>
</dbReference>
<dbReference type="OMA" id="CCASDNP"/>
<evidence type="ECO:0000259" key="5">
    <source>
        <dbReference type="Pfam" id="PF18052"/>
    </source>
</evidence>
<dbReference type="InterPro" id="IPR032675">
    <property type="entry name" value="LRR_dom_sf"/>
</dbReference>
<dbReference type="EnsemblPlants" id="QL11p047044:mrna">
    <property type="protein sequence ID" value="QL11p047044:mrna"/>
    <property type="gene ID" value="QL11p047044"/>
</dbReference>
<dbReference type="Proteomes" id="UP000594261">
    <property type="component" value="Chromosome 11"/>
</dbReference>
<evidence type="ECO:0000256" key="3">
    <source>
        <dbReference type="ARBA" id="ARBA00022821"/>
    </source>
</evidence>
<dbReference type="Gene3D" id="1.10.8.430">
    <property type="entry name" value="Helical domain of apoptotic protease-activating factors"/>
    <property type="match status" value="1"/>
</dbReference>
<dbReference type="Pfam" id="PF00931">
    <property type="entry name" value="NB-ARC"/>
    <property type="match status" value="1"/>
</dbReference>
<reference evidence="8 9" key="1">
    <citation type="journal article" date="2016" name="G3 (Bethesda)">
        <title>First Draft Assembly and Annotation of the Genome of a California Endemic Oak Quercus lobata Nee (Fagaceae).</title>
        <authorList>
            <person name="Sork V.L."/>
            <person name="Fitz-Gibbon S.T."/>
            <person name="Puiu D."/>
            <person name="Crepeau M."/>
            <person name="Gugger P.F."/>
            <person name="Sherman R."/>
            <person name="Stevens K."/>
            <person name="Langley C.H."/>
            <person name="Pellegrini M."/>
            <person name="Salzberg S.L."/>
        </authorList>
    </citation>
    <scope>NUCLEOTIDE SEQUENCE [LARGE SCALE GENOMIC DNA]</scope>
    <source>
        <strain evidence="8 9">cv. SW786</strain>
    </source>
</reference>
<dbReference type="Pfam" id="PF23598">
    <property type="entry name" value="LRR_14"/>
    <property type="match status" value="1"/>
</dbReference>
<name>A0A7N2MZU7_QUELO</name>
<dbReference type="GO" id="GO:0043531">
    <property type="term" value="F:ADP binding"/>
    <property type="evidence" value="ECO:0007669"/>
    <property type="project" value="InterPro"/>
</dbReference>
<feature type="domain" description="Disease resistance R13L4/SHOC-2-like LRR" evidence="7">
    <location>
        <begin position="564"/>
        <end position="687"/>
    </location>
</feature>
<reference evidence="8" key="2">
    <citation type="submission" date="2021-01" db="UniProtKB">
        <authorList>
            <consortium name="EnsemblPlants"/>
        </authorList>
    </citation>
    <scope>IDENTIFICATION</scope>
</reference>
<dbReference type="FunFam" id="3.40.50.300:FF:001091">
    <property type="entry name" value="Probable disease resistance protein At1g61300"/>
    <property type="match status" value="1"/>
</dbReference>
<evidence type="ECO:0000313" key="8">
    <source>
        <dbReference type="EnsemblPlants" id="QL11p047044:mrna"/>
    </source>
</evidence>
<organism evidence="8 9">
    <name type="scientific">Quercus lobata</name>
    <name type="common">Valley oak</name>
    <dbReference type="NCBI Taxonomy" id="97700"/>
    <lineage>
        <taxon>Eukaryota</taxon>
        <taxon>Viridiplantae</taxon>
        <taxon>Streptophyta</taxon>
        <taxon>Embryophyta</taxon>
        <taxon>Tracheophyta</taxon>
        <taxon>Spermatophyta</taxon>
        <taxon>Magnoliopsida</taxon>
        <taxon>eudicotyledons</taxon>
        <taxon>Gunneridae</taxon>
        <taxon>Pentapetalae</taxon>
        <taxon>rosids</taxon>
        <taxon>fabids</taxon>
        <taxon>Fagales</taxon>
        <taxon>Fagaceae</taxon>
        <taxon>Quercus</taxon>
    </lineage>
</organism>
<keyword evidence="3" id="KW-0611">Plant defense</keyword>
<feature type="domain" description="Disease resistance protein winged helix" evidence="6">
    <location>
        <begin position="434"/>
        <end position="508"/>
    </location>
</feature>
<dbReference type="Gramene" id="QL11p047044:mrna">
    <property type="protein sequence ID" value="QL11p047044:mrna"/>
    <property type="gene ID" value="QL11p047044"/>
</dbReference>
<dbReference type="Gene3D" id="1.20.5.4130">
    <property type="match status" value="1"/>
</dbReference>
<dbReference type="InterPro" id="IPR027417">
    <property type="entry name" value="P-loop_NTPase"/>
</dbReference>
<dbReference type="InterPro" id="IPR055414">
    <property type="entry name" value="LRR_R13L4/SHOC2-like"/>
</dbReference>